<dbReference type="Proteomes" id="UP000469949">
    <property type="component" value="Unassembled WGS sequence"/>
</dbReference>
<evidence type="ECO:0000256" key="1">
    <source>
        <dbReference type="SAM" id="Phobius"/>
    </source>
</evidence>
<reference evidence="2 3" key="1">
    <citation type="submission" date="2019-10" db="EMBL/GenBank/DDBJ databases">
        <title>Draft Genome Sequence of the Caffeine Degrading Methylotroph Methylorubrum populi PINKEL.</title>
        <authorList>
            <person name="Dawson S.C."/>
            <person name="Zhang X."/>
            <person name="Wright M.E."/>
            <person name="Sharma G."/>
            <person name="Langner J.T."/>
            <person name="Ditty J.L."/>
            <person name="Subuyuj G.A."/>
        </authorList>
    </citation>
    <scope>NUCLEOTIDE SEQUENCE [LARGE SCALE GENOMIC DNA]</scope>
    <source>
        <strain evidence="2 3">Pinkel</strain>
    </source>
</reference>
<keyword evidence="1" id="KW-1133">Transmembrane helix</keyword>
<proteinExistence type="predicted"/>
<accession>A0A833IZK7</accession>
<evidence type="ECO:0000313" key="3">
    <source>
        <dbReference type="Proteomes" id="UP000469949"/>
    </source>
</evidence>
<comment type="caution">
    <text evidence="2">The sequence shown here is derived from an EMBL/GenBank/DDBJ whole genome shotgun (WGS) entry which is preliminary data.</text>
</comment>
<dbReference type="AlphaFoldDB" id="A0A833IZK7"/>
<keyword evidence="1" id="KW-0472">Membrane</keyword>
<evidence type="ECO:0000313" key="2">
    <source>
        <dbReference type="EMBL" id="KAB7781880.1"/>
    </source>
</evidence>
<keyword evidence="1" id="KW-0812">Transmembrane</keyword>
<gene>
    <name evidence="2" type="ORF">F8B43_5673</name>
</gene>
<protein>
    <submittedName>
        <fullName evidence="2">Uncharacterized protein</fullName>
    </submittedName>
</protein>
<sequence>MTRLPPTDRAALAFALDKKDVAQTLDILASTTRDIYTSRVENVGPALNIAAAVAMGLSSVIMFGLTVLPMLQLSSSLSQSLSQ</sequence>
<dbReference type="EMBL" id="WEKV01000026">
    <property type="protein sequence ID" value="KAB7781880.1"/>
    <property type="molecule type" value="Genomic_DNA"/>
</dbReference>
<dbReference type="RefSeq" id="WP_246696106.1">
    <property type="nucleotide sequence ID" value="NZ_WEKV01000026.1"/>
</dbReference>
<name>A0A833IZK7_9HYPH</name>
<organism evidence="2 3">
    <name type="scientific">Methylorubrum populi</name>
    <dbReference type="NCBI Taxonomy" id="223967"/>
    <lineage>
        <taxon>Bacteria</taxon>
        <taxon>Pseudomonadati</taxon>
        <taxon>Pseudomonadota</taxon>
        <taxon>Alphaproteobacteria</taxon>
        <taxon>Hyphomicrobiales</taxon>
        <taxon>Methylobacteriaceae</taxon>
        <taxon>Methylorubrum</taxon>
    </lineage>
</organism>
<feature type="transmembrane region" description="Helical" evidence="1">
    <location>
        <begin position="49"/>
        <end position="71"/>
    </location>
</feature>